<dbReference type="Pfam" id="PF18364">
    <property type="entry name" value="Molybdopterin_N"/>
    <property type="match status" value="1"/>
</dbReference>
<evidence type="ECO:0000259" key="7">
    <source>
        <dbReference type="Pfam" id="PF00384"/>
    </source>
</evidence>
<dbReference type="Pfam" id="PF00384">
    <property type="entry name" value="Molybdopterin"/>
    <property type="match status" value="1"/>
</dbReference>
<protein>
    <recommendedName>
        <fullName evidence="11">Molybdopterin oxidoreductase domain-containing protein</fullName>
    </recommendedName>
</protein>
<comment type="cofactor">
    <cofactor evidence="1">
        <name>Mo-bis(molybdopterin guanine dinucleotide)</name>
        <dbReference type="ChEBI" id="CHEBI:60539"/>
    </cofactor>
</comment>
<accession>A0A381X7I2</accession>
<dbReference type="GO" id="GO:0009061">
    <property type="term" value="P:anaerobic respiration"/>
    <property type="evidence" value="ECO:0007669"/>
    <property type="project" value="TreeGrafter"/>
</dbReference>
<dbReference type="GO" id="GO:0009055">
    <property type="term" value="F:electron transfer activity"/>
    <property type="evidence" value="ECO:0007669"/>
    <property type="project" value="TreeGrafter"/>
</dbReference>
<dbReference type="GO" id="GO:0043546">
    <property type="term" value="F:molybdopterin cofactor binding"/>
    <property type="evidence" value="ECO:0007669"/>
    <property type="project" value="InterPro"/>
</dbReference>
<dbReference type="InterPro" id="IPR006656">
    <property type="entry name" value="Mopterin_OxRdtase"/>
</dbReference>
<dbReference type="Gene3D" id="3.40.228.10">
    <property type="entry name" value="Dimethylsulfoxide Reductase, domain 2"/>
    <property type="match status" value="1"/>
</dbReference>
<organism evidence="10">
    <name type="scientific">marine metagenome</name>
    <dbReference type="NCBI Taxonomy" id="408172"/>
    <lineage>
        <taxon>unclassified sequences</taxon>
        <taxon>metagenomes</taxon>
        <taxon>ecological metagenomes</taxon>
    </lineage>
</organism>
<dbReference type="Gene3D" id="2.40.40.20">
    <property type="match status" value="1"/>
</dbReference>
<evidence type="ECO:0000256" key="3">
    <source>
        <dbReference type="ARBA" id="ARBA00022505"/>
    </source>
</evidence>
<dbReference type="AlphaFoldDB" id="A0A381X7I2"/>
<dbReference type="EMBL" id="UINC01014161">
    <property type="protein sequence ID" value="SVA60628.1"/>
    <property type="molecule type" value="Genomic_DNA"/>
</dbReference>
<gene>
    <name evidence="10" type="ORF">METZ01_LOCUS113482</name>
</gene>
<name>A0A381X7I2_9ZZZZ</name>
<dbReference type="InterPro" id="IPR006657">
    <property type="entry name" value="MoPterin_dinucl-bd_dom"/>
</dbReference>
<dbReference type="InterPro" id="IPR050612">
    <property type="entry name" value="Prok_Mopterin_Oxidored"/>
</dbReference>
<evidence type="ECO:0000313" key="10">
    <source>
        <dbReference type="EMBL" id="SVA60628.1"/>
    </source>
</evidence>
<keyword evidence="3" id="KW-0500">Molybdenum</keyword>
<dbReference type="Gene3D" id="3.90.55.10">
    <property type="entry name" value="Dimethylsulfoxide Reductase, domain 3"/>
    <property type="match status" value="1"/>
</dbReference>
<evidence type="ECO:0000259" key="9">
    <source>
        <dbReference type="Pfam" id="PF18364"/>
    </source>
</evidence>
<dbReference type="Pfam" id="PF01568">
    <property type="entry name" value="Molydop_binding"/>
    <property type="match status" value="1"/>
</dbReference>
<keyword evidence="4" id="KW-0479">Metal-binding</keyword>
<dbReference type="GO" id="GO:0016491">
    <property type="term" value="F:oxidoreductase activity"/>
    <property type="evidence" value="ECO:0007669"/>
    <property type="project" value="UniProtKB-KW"/>
</dbReference>
<proteinExistence type="inferred from homology"/>
<dbReference type="PANTHER" id="PTHR43742:SF10">
    <property type="entry name" value="TRIMETHYLAMINE-N-OXIDE REDUCTASE 2"/>
    <property type="match status" value="1"/>
</dbReference>
<dbReference type="SUPFAM" id="SSF50692">
    <property type="entry name" value="ADC-like"/>
    <property type="match status" value="1"/>
</dbReference>
<evidence type="ECO:0000256" key="6">
    <source>
        <dbReference type="SAM" id="MobiDB-lite"/>
    </source>
</evidence>
<evidence type="ECO:0008006" key="11">
    <source>
        <dbReference type="Google" id="ProtNLM"/>
    </source>
</evidence>
<dbReference type="Gene3D" id="3.40.50.740">
    <property type="match status" value="1"/>
</dbReference>
<dbReference type="GO" id="GO:0030151">
    <property type="term" value="F:molybdenum ion binding"/>
    <property type="evidence" value="ECO:0007669"/>
    <property type="project" value="TreeGrafter"/>
</dbReference>
<dbReference type="GO" id="GO:0030288">
    <property type="term" value="C:outer membrane-bounded periplasmic space"/>
    <property type="evidence" value="ECO:0007669"/>
    <property type="project" value="TreeGrafter"/>
</dbReference>
<evidence type="ECO:0000256" key="4">
    <source>
        <dbReference type="ARBA" id="ARBA00022723"/>
    </source>
</evidence>
<sequence>MTAQLTKVTSSHWGAFEVTTEGGRIVGVSEFKEDPNPSSISSALPEAVHHRTRVARPSIRRGWLEGGSDRARQNRGNDTFVELPWDEALDIASAEIDRVQKTHGNTSIFGGSYGWASAGCFHHAPSQLHRFLNAFGGFVSSFGSYSTAAAQAIIPHVFGMNFLKLMYAAQNMWPMIAANTQTLVMFGGINPKNSQVSMGGVTRHETSNWFKTFERSGMRLLNISPQAGDASQPSEWLPIIPGTDTALMLGLAHTLVLEELLDREFLDRCTTGYERFEGYLLGKADGQAKTAAWAAGICGVPATTIQDLARQMAASRTLITVAWSLQRAQHGEQPYWMAATLAAMLGQIGLPGGGVGYGYGAIGGIGVPLKRLPRPSLSRGHNAVSDFIPVARIADMLLNPGQPYSFNGNQSSYPDIRLVYWCGGNPFHHHQDLNRLREAWKQPETVIVHEPWWTATAKRSDIVFPATTPYEREDIARSATDSFLFHMPELIPPLNDARDDYQIFSELAARLHIDEVFTEGRDADAWLRYLYQGFKRDSADQGVDLPDYDSLRASNWVELPISGAEHARIPFEHFRADPDTAPLDTPSGRIEIFSETVDSFGYDDCPGHPVWRAPDEWLGAASAEQFPLHLVSPQPGDKLHSQLECAIADRPGARPATATISAADAQQRGVETGEVIRIFNDRGACLARANVSTDILQGVVSLSTGAWHDPQSDGTDRQGNPNVLTRDLGTSRLGQGSTAHTTLVEFSRIADD</sequence>
<keyword evidence="5" id="KW-0560">Oxidoreductase</keyword>
<evidence type="ECO:0000256" key="5">
    <source>
        <dbReference type="ARBA" id="ARBA00023002"/>
    </source>
</evidence>
<feature type="domain" description="Molybdopterin oxidoreductase N-terminal" evidence="9">
    <location>
        <begin position="9"/>
        <end position="49"/>
    </location>
</feature>
<reference evidence="10" key="1">
    <citation type="submission" date="2018-05" db="EMBL/GenBank/DDBJ databases">
        <authorList>
            <person name="Lanie J.A."/>
            <person name="Ng W.-L."/>
            <person name="Kazmierczak K.M."/>
            <person name="Andrzejewski T.M."/>
            <person name="Davidsen T.M."/>
            <person name="Wayne K.J."/>
            <person name="Tettelin H."/>
            <person name="Glass J.I."/>
            <person name="Rusch D."/>
            <person name="Podicherti R."/>
            <person name="Tsui H.-C.T."/>
            <person name="Winkler M.E."/>
        </authorList>
    </citation>
    <scope>NUCLEOTIDE SEQUENCE</scope>
</reference>
<comment type="similarity">
    <text evidence="2">Belongs to the prokaryotic molybdopterin-containing oxidoreductase family.</text>
</comment>
<dbReference type="PANTHER" id="PTHR43742">
    <property type="entry name" value="TRIMETHYLAMINE-N-OXIDE REDUCTASE"/>
    <property type="match status" value="1"/>
</dbReference>
<dbReference type="InterPro" id="IPR041460">
    <property type="entry name" value="Molybdopterin_N"/>
</dbReference>
<feature type="domain" description="Molybdopterin dinucleotide-binding" evidence="8">
    <location>
        <begin position="628"/>
        <end position="742"/>
    </location>
</feature>
<evidence type="ECO:0000256" key="1">
    <source>
        <dbReference type="ARBA" id="ARBA00001942"/>
    </source>
</evidence>
<feature type="region of interest" description="Disordered" evidence="6">
    <location>
        <begin position="707"/>
        <end position="737"/>
    </location>
</feature>
<evidence type="ECO:0000256" key="2">
    <source>
        <dbReference type="ARBA" id="ARBA00010312"/>
    </source>
</evidence>
<dbReference type="InterPro" id="IPR009010">
    <property type="entry name" value="Asp_de-COase-like_dom_sf"/>
</dbReference>
<evidence type="ECO:0000259" key="8">
    <source>
        <dbReference type="Pfam" id="PF01568"/>
    </source>
</evidence>
<dbReference type="SUPFAM" id="SSF53706">
    <property type="entry name" value="Formate dehydrogenase/DMSO reductase, domains 1-3"/>
    <property type="match status" value="1"/>
</dbReference>
<feature type="domain" description="Molybdopterin oxidoreductase" evidence="7">
    <location>
        <begin position="53"/>
        <end position="509"/>
    </location>
</feature>